<feature type="transmembrane region" description="Helical" evidence="2">
    <location>
        <begin position="447"/>
        <end position="468"/>
    </location>
</feature>
<dbReference type="Proteomes" id="UP001360560">
    <property type="component" value="Unassembled WGS sequence"/>
</dbReference>
<comment type="caution">
    <text evidence="4">The sequence shown here is derived from an EMBL/GenBank/DDBJ whole genome shotgun (WGS) entry which is preliminary data.</text>
</comment>
<keyword evidence="2" id="KW-0472">Membrane</keyword>
<feature type="region of interest" description="Disordered" evidence="1">
    <location>
        <begin position="1"/>
        <end position="67"/>
    </location>
</feature>
<feature type="compositionally biased region" description="Low complexity" evidence="1">
    <location>
        <begin position="1"/>
        <end position="14"/>
    </location>
</feature>
<dbReference type="InterPro" id="IPR022703">
    <property type="entry name" value="DUF3533"/>
</dbReference>
<feature type="compositionally biased region" description="Polar residues" evidence="1">
    <location>
        <begin position="638"/>
        <end position="649"/>
    </location>
</feature>
<feature type="domain" description="DUF3533" evidence="3">
    <location>
        <begin position="197"/>
        <end position="585"/>
    </location>
</feature>
<dbReference type="InterPro" id="IPR053001">
    <property type="entry name" value="MNNG_permease-like"/>
</dbReference>
<feature type="transmembrane region" description="Helical" evidence="2">
    <location>
        <begin position="193"/>
        <end position="216"/>
    </location>
</feature>
<dbReference type="Pfam" id="PF12051">
    <property type="entry name" value="DUF3533"/>
    <property type="match status" value="1"/>
</dbReference>
<feature type="transmembrane region" description="Helical" evidence="2">
    <location>
        <begin position="575"/>
        <end position="596"/>
    </location>
</feature>
<feature type="compositionally biased region" description="Low complexity" evidence="1">
    <location>
        <begin position="33"/>
        <end position="42"/>
    </location>
</feature>
<dbReference type="EMBL" id="BTFZ01000011">
    <property type="protein sequence ID" value="GMM36683.1"/>
    <property type="molecule type" value="Genomic_DNA"/>
</dbReference>
<dbReference type="GO" id="GO:0016020">
    <property type="term" value="C:membrane"/>
    <property type="evidence" value="ECO:0007669"/>
    <property type="project" value="TreeGrafter"/>
</dbReference>
<evidence type="ECO:0000313" key="5">
    <source>
        <dbReference type="Proteomes" id="UP001360560"/>
    </source>
</evidence>
<feature type="compositionally biased region" description="Basic and acidic residues" evidence="1">
    <location>
        <begin position="650"/>
        <end position="662"/>
    </location>
</feature>
<dbReference type="GeneID" id="90074658"/>
<keyword evidence="2" id="KW-1133">Transmembrane helix</keyword>
<evidence type="ECO:0000313" key="4">
    <source>
        <dbReference type="EMBL" id="GMM36683.1"/>
    </source>
</evidence>
<proteinExistence type="predicted"/>
<feature type="transmembrane region" description="Helical" evidence="2">
    <location>
        <begin position="506"/>
        <end position="528"/>
    </location>
</feature>
<evidence type="ECO:0000256" key="1">
    <source>
        <dbReference type="SAM" id="MobiDB-lite"/>
    </source>
</evidence>
<feature type="compositionally biased region" description="Basic and acidic residues" evidence="1">
    <location>
        <begin position="138"/>
        <end position="147"/>
    </location>
</feature>
<gene>
    <name evidence="4" type="ORF">DASC09_040080</name>
</gene>
<feature type="region of interest" description="Disordered" evidence="1">
    <location>
        <begin position="135"/>
        <end position="157"/>
    </location>
</feature>
<name>A0AAV5QPH4_9ASCO</name>
<keyword evidence="5" id="KW-1185">Reference proteome</keyword>
<sequence>MPVSSISSSQQQQQHNDDDANHQEAFTNNGAGSLSPSSTSSSDHFEDPAPYVVSPEGERSGVTRGRRGSLMSIFSQEMSNKDLHDEKDELSGYHGSDIMGAIQLTRTLGGDQFQDDEEAVLLKLESVASHLSQTLNLHDNKDNQGKEEEQESKQQAIEKLPELTKKETIMDTIKRNFWDPDFREERVKQFYRLGLLLILITILFMGVVSIYTGSYYSRNKRYNNLKFYIVNEDATEGQLPGLIGAATQAVGSSLKQQGYGNWEVYNMTQFMQEAQKKNKTVQEEIVWKLYHEKCWGIAHVGPNATLGLYQAILTGNTSYNLSQSGVTLYYETARDYMAVTLYIRTLLAGFEKGFYTAIPKALYNPLVSQIFTTSQLSAITNNTASIDLLMNPPPVTLYDTVPVTSTMILPALQLGMVYILIFAFFSFLVSLKIHIFVSRKVKGVHFLLYRFINTQITYLILGLAYSSLNAMFGVPYDAAFGKSGFLVLWFITYLAINAVGTTNELMALYCFTFFPPMVGPWVLLWTVINISPTFSIIELCPTFYRYGYAVPIHNLYEVLKVIFCDRWKGHMGRNIGVLVIWAVIGNLLLPIVQTLVARKMKKKAQAAAAKEQEEKRGETDSDVKEKANLKKGEEVADSESQNDSGSTRDQSSDEVTRLSRNE</sequence>
<accession>A0AAV5QPH4</accession>
<dbReference type="RefSeq" id="XP_064853679.1">
    <property type="nucleotide sequence ID" value="XM_064997607.1"/>
</dbReference>
<evidence type="ECO:0000259" key="3">
    <source>
        <dbReference type="Pfam" id="PF12051"/>
    </source>
</evidence>
<organism evidence="4 5">
    <name type="scientific">Saccharomycopsis crataegensis</name>
    <dbReference type="NCBI Taxonomy" id="43959"/>
    <lineage>
        <taxon>Eukaryota</taxon>
        <taxon>Fungi</taxon>
        <taxon>Dikarya</taxon>
        <taxon>Ascomycota</taxon>
        <taxon>Saccharomycotina</taxon>
        <taxon>Saccharomycetes</taxon>
        <taxon>Saccharomycopsidaceae</taxon>
        <taxon>Saccharomycopsis</taxon>
    </lineage>
</organism>
<feature type="compositionally biased region" description="Basic and acidic residues" evidence="1">
    <location>
        <begin position="610"/>
        <end position="634"/>
    </location>
</feature>
<feature type="region of interest" description="Disordered" evidence="1">
    <location>
        <begin position="606"/>
        <end position="662"/>
    </location>
</feature>
<reference evidence="4 5" key="1">
    <citation type="journal article" date="2023" name="Elife">
        <title>Identification of key yeast species and microbe-microbe interactions impacting larval growth of Drosophila in the wild.</title>
        <authorList>
            <person name="Mure A."/>
            <person name="Sugiura Y."/>
            <person name="Maeda R."/>
            <person name="Honda K."/>
            <person name="Sakurai N."/>
            <person name="Takahashi Y."/>
            <person name="Watada M."/>
            <person name="Katoh T."/>
            <person name="Gotoh A."/>
            <person name="Gotoh Y."/>
            <person name="Taniguchi I."/>
            <person name="Nakamura K."/>
            <person name="Hayashi T."/>
            <person name="Katayama T."/>
            <person name="Uemura T."/>
            <person name="Hattori Y."/>
        </authorList>
    </citation>
    <scope>NUCLEOTIDE SEQUENCE [LARGE SCALE GENOMIC DNA]</scope>
    <source>
        <strain evidence="4 5">SC-9</strain>
    </source>
</reference>
<dbReference type="PANTHER" id="PTHR34814">
    <property type="entry name" value="NITROSOGUANIDINE RESISTANCE PROTEIN SNG1"/>
    <property type="match status" value="1"/>
</dbReference>
<protein>
    <recommendedName>
        <fullName evidence="3">DUF3533 domain-containing protein</fullName>
    </recommendedName>
</protein>
<dbReference type="PANTHER" id="PTHR34814:SF1">
    <property type="entry name" value="NITROSOGUANIDINE RESISTANCE PROTEIN SNG1"/>
    <property type="match status" value="1"/>
</dbReference>
<dbReference type="AlphaFoldDB" id="A0AAV5QPH4"/>
<feature type="transmembrane region" description="Helical" evidence="2">
    <location>
        <begin position="480"/>
        <end position="499"/>
    </location>
</feature>
<keyword evidence="2" id="KW-0812">Transmembrane</keyword>
<evidence type="ECO:0000256" key="2">
    <source>
        <dbReference type="SAM" id="Phobius"/>
    </source>
</evidence>
<feature type="transmembrane region" description="Helical" evidence="2">
    <location>
        <begin position="415"/>
        <end position="435"/>
    </location>
</feature>